<evidence type="ECO:0000256" key="2">
    <source>
        <dbReference type="ARBA" id="ARBA00022723"/>
    </source>
</evidence>
<evidence type="ECO:0000256" key="1">
    <source>
        <dbReference type="ARBA" id="ARBA00009175"/>
    </source>
</evidence>
<dbReference type="Pfam" id="PF13531">
    <property type="entry name" value="SBP_bac_11"/>
    <property type="match status" value="1"/>
</dbReference>
<evidence type="ECO:0000256" key="5">
    <source>
        <dbReference type="SAM" id="SignalP"/>
    </source>
</evidence>
<evidence type="ECO:0000256" key="4">
    <source>
        <dbReference type="SAM" id="MobiDB-lite"/>
    </source>
</evidence>
<gene>
    <name evidence="6" type="ORF">GCM10010371_31990</name>
</gene>
<evidence type="ECO:0008006" key="8">
    <source>
        <dbReference type="Google" id="ProtNLM"/>
    </source>
</evidence>
<dbReference type="GO" id="GO:0015689">
    <property type="term" value="P:molybdate ion transport"/>
    <property type="evidence" value="ECO:0007669"/>
    <property type="project" value="InterPro"/>
</dbReference>
<feature type="signal peptide" evidence="5">
    <location>
        <begin position="1"/>
        <end position="25"/>
    </location>
</feature>
<dbReference type="CDD" id="cd13538">
    <property type="entry name" value="PBP2_ModA_like_1"/>
    <property type="match status" value="1"/>
</dbReference>
<dbReference type="SUPFAM" id="SSF53850">
    <property type="entry name" value="Periplasmic binding protein-like II"/>
    <property type="match status" value="1"/>
</dbReference>
<feature type="region of interest" description="Disordered" evidence="4">
    <location>
        <begin position="268"/>
        <end position="452"/>
    </location>
</feature>
<comment type="similarity">
    <text evidence="1">Belongs to the bacterial solute-binding protein ModA family.</text>
</comment>
<dbReference type="Proteomes" id="UP000634660">
    <property type="component" value="Unassembled WGS sequence"/>
</dbReference>
<dbReference type="GO" id="GO:0030973">
    <property type="term" value="F:molybdate ion binding"/>
    <property type="evidence" value="ECO:0007669"/>
    <property type="project" value="TreeGrafter"/>
</dbReference>
<dbReference type="GO" id="GO:0046872">
    <property type="term" value="F:metal ion binding"/>
    <property type="evidence" value="ECO:0007669"/>
    <property type="project" value="UniProtKB-KW"/>
</dbReference>
<evidence type="ECO:0000313" key="7">
    <source>
        <dbReference type="Proteomes" id="UP000634660"/>
    </source>
</evidence>
<sequence length="475" mass="48529">MSPTLYPRRAAVGLLAGALLVPALAGCGGSDGSGSAVSGTGSSASAAAASATPQVDLTVLAAASLTDVFKTAAAAYEKQHPGTSLKFSFAGSQELAAQVKQGAPADALVTADTTTMDGVRAQVNDPKVIAKNRLVIATAKGNPLKIDSLKDLADTKIKVVLAAPEVPAGRYSKEVLDEQGITVKPVSQEPNVRAALSKVELGEADAALVYKTDAASAKAKVDAVEIPDDQNAVASYPAATLKASKKGPAATEFVAWLSAPEAQKILTDASSGSCGTPRTPGSPRTWPLRGRTTSSTGPCRAPARHLDGPGYRPVAHQHPPARGTREGTRMRPAAGRGTRRDRPGLEPGAVGVHGGLAAPPPLPRPAPRRGGAGALDHAGGDPARRRHRTVAGDPAAGLRPAERRAAAAGPPRRHRYSGVAYGGRQDARPPGAAQARSRPAYRPSPHTWRPRAGCPAGAWCRPCLTAPSTAPAYGS</sequence>
<name>A0A918V4C5_9ACTN</name>
<keyword evidence="3 5" id="KW-0732">Signal</keyword>
<dbReference type="InterPro" id="IPR050682">
    <property type="entry name" value="ModA/WtpA"/>
</dbReference>
<proteinExistence type="inferred from homology"/>
<dbReference type="PANTHER" id="PTHR30632">
    <property type="entry name" value="MOLYBDATE-BINDING PERIPLASMIC PROTEIN"/>
    <property type="match status" value="1"/>
</dbReference>
<evidence type="ECO:0000256" key="3">
    <source>
        <dbReference type="ARBA" id="ARBA00022729"/>
    </source>
</evidence>
<evidence type="ECO:0000313" key="6">
    <source>
        <dbReference type="EMBL" id="GGZ69745.1"/>
    </source>
</evidence>
<dbReference type="Gene3D" id="3.40.190.10">
    <property type="entry name" value="Periplasmic binding protein-like II"/>
    <property type="match status" value="2"/>
</dbReference>
<keyword evidence="2" id="KW-0479">Metal-binding</keyword>
<dbReference type="AlphaFoldDB" id="A0A918V4C5"/>
<reference evidence="6" key="1">
    <citation type="journal article" date="2014" name="Int. J. Syst. Evol. Microbiol.">
        <title>Complete genome sequence of Corynebacterium casei LMG S-19264T (=DSM 44701T), isolated from a smear-ripened cheese.</title>
        <authorList>
            <consortium name="US DOE Joint Genome Institute (JGI-PGF)"/>
            <person name="Walter F."/>
            <person name="Albersmeier A."/>
            <person name="Kalinowski J."/>
            <person name="Ruckert C."/>
        </authorList>
    </citation>
    <scope>NUCLEOTIDE SEQUENCE</scope>
    <source>
        <strain evidence="6">JCM 4834</strain>
    </source>
</reference>
<accession>A0A918V4C5</accession>
<reference evidence="6" key="2">
    <citation type="submission" date="2020-09" db="EMBL/GenBank/DDBJ databases">
        <authorList>
            <person name="Sun Q."/>
            <person name="Ohkuma M."/>
        </authorList>
    </citation>
    <scope>NUCLEOTIDE SEQUENCE</scope>
    <source>
        <strain evidence="6">JCM 4834</strain>
    </source>
</reference>
<comment type="caution">
    <text evidence="6">The sequence shown here is derived from an EMBL/GenBank/DDBJ whole genome shotgun (WGS) entry which is preliminary data.</text>
</comment>
<dbReference type="PANTHER" id="PTHR30632:SF0">
    <property type="entry name" value="SULFATE-BINDING PROTEIN"/>
    <property type="match status" value="1"/>
</dbReference>
<organism evidence="6 7">
    <name type="scientific">Streptomyces subrutilus</name>
    <dbReference type="NCBI Taxonomy" id="36818"/>
    <lineage>
        <taxon>Bacteria</taxon>
        <taxon>Bacillati</taxon>
        <taxon>Actinomycetota</taxon>
        <taxon>Actinomycetes</taxon>
        <taxon>Kitasatosporales</taxon>
        <taxon>Streptomycetaceae</taxon>
        <taxon>Streptomyces</taxon>
    </lineage>
</organism>
<dbReference type="NCBIfam" id="TIGR01256">
    <property type="entry name" value="modA"/>
    <property type="match status" value="1"/>
</dbReference>
<dbReference type="InterPro" id="IPR005950">
    <property type="entry name" value="ModA"/>
</dbReference>
<protein>
    <recommendedName>
        <fullName evidence="8">Molybdate ABC transporter substrate-binding protein</fullName>
    </recommendedName>
</protein>
<dbReference type="EMBL" id="BMVX01000011">
    <property type="protein sequence ID" value="GGZ69745.1"/>
    <property type="molecule type" value="Genomic_DNA"/>
</dbReference>
<feature type="chain" id="PRO_5036996325" description="Molybdate ABC transporter substrate-binding protein" evidence="5">
    <location>
        <begin position="26"/>
        <end position="475"/>
    </location>
</feature>